<feature type="signal peptide" evidence="1">
    <location>
        <begin position="1"/>
        <end position="24"/>
    </location>
</feature>
<keyword evidence="4" id="KW-1185">Reference proteome</keyword>
<feature type="domain" description="Peptidase S55" evidence="2">
    <location>
        <begin position="107"/>
        <end position="332"/>
    </location>
</feature>
<name>A0ABS6EUZ7_9FIRM</name>
<dbReference type="RefSeq" id="WP_216471269.1">
    <property type="nucleotide sequence ID" value="NZ_JAHLQI010000010.1"/>
</dbReference>
<sequence>MNRIRTCWSGVLAAVLLLSCTAQAADLIALGVPAGVRMTAEGVVISGMSELDTPAGAVSPGQAAGLETGDILQEADGVVIDSSETLADIVRNSGGYPIQLAGLRGDTKISAAVQPVQTTSDGAYQIGLLIRDSMAGIGTLTYVDPKNGTFGALGHPVTDVDSGARLPLETGSIIPAQVIRVEMGTAGKPGELIGTYDFSTQLGQLDDNTACGIFGTLTNRSLYAGQPVLSTAEAEEVHTGEAEILTCVSGSQPKRYAVAIEKIAPHAADSRNLSLRVTDQALLEQTGGIVPGMSGSPILQDGKIVGAVTHVLVNHPNRGYGILIGNMLEAAG</sequence>
<dbReference type="Pfam" id="PF05580">
    <property type="entry name" value="Peptidase_S55"/>
    <property type="match status" value="1"/>
</dbReference>
<reference evidence="3 4" key="1">
    <citation type="submission" date="2021-06" db="EMBL/GenBank/DDBJ databases">
        <authorList>
            <person name="Sun Q."/>
            <person name="Li D."/>
        </authorList>
    </citation>
    <scope>NUCLEOTIDE SEQUENCE [LARGE SCALE GENOMIC DNA]</scope>
    <source>
        <strain evidence="3 4">MSJd-7</strain>
    </source>
</reference>
<comment type="caution">
    <text evidence="3">The sequence shown here is derived from an EMBL/GenBank/DDBJ whole genome shotgun (WGS) entry which is preliminary data.</text>
</comment>
<evidence type="ECO:0000313" key="3">
    <source>
        <dbReference type="EMBL" id="MBU5491526.1"/>
    </source>
</evidence>
<dbReference type="Proteomes" id="UP000783588">
    <property type="component" value="Unassembled WGS sequence"/>
</dbReference>
<dbReference type="EMBL" id="JAHLQI010000010">
    <property type="protein sequence ID" value="MBU5491526.1"/>
    <property type="molecule type" value="Genomic_DNA"/>
</dbReference>
<evidence type="ECO:0000313" key="4">
    <source>
        <dbReference type="Proteomes" id="UP000783588"/>
    </source>
</evidence>
<organism evidence="3 4">
    <name type="scientific">Butyricicoccus intestinisimiae</name>
    <dbReference type="NCBI Taxonomy" id="2841509"/>
    <lineage>
        <taxon>Bacteria</taxon>
        <taxon>Bacillati</taxon>
        <taxon>Bacillota</taxon>
        <taxon>Clostridia</taxon>
        <taxon>Eubacteriales</taxon>
        <taxon>Butyricicoccaceae</taxon>
        <taxon>Butyricicoccus</taxon>
    </lineage>
</organism>
<dbReference type="GO" id="GO:0016787">
    <property type="term" value="F:hydrolase activity"/>
    <property type="evidence" value="ECO:0007669"/>
    <property type="project" value="UniProtKB-KW"/>
</dbReference>
<dbReference type="NCBIfam" id="TIGR02860">
    <property type="entry name" value="spore_IV_B"/>
    <property type="match status" value="1"/>
</dbReference>
<dbReference type="PROSITE" id="PS51494">
    <property type="entry name" value="SPOIVB"/>
    <property type="match status" value="1"/>
</dbReference>
<keyword evidence="1" id="KW-0732">Signal</keyword>
<feature type="chain" id="PRO_5045246740" evidence="1">
    <location>
        <begin position="25"/>
        <end position="332"/>
    </location>
</feature>
<dbReference type="EC" id="3.4.21.116" evidence="3"/>
<keyword evidence="3" id="KW-0378">Hydrolase</keyword>
<gene>
    <name evidence="3" type="primary">spoIVB</name>
    <name evidence="3" type="ORF">KQI75_13025</name>
</gene>
<evidence type="ECO:0000256" key="1">
    <source>
        <dbReference type="SAM" id="SignalP"/>
    </source>
</evidence>
<dbReference type="InterPro" id="IPR014219">
    <property type="entry name" value="SpoIVB"/>
</dbReference>
<accession>A0ABS6EUZ7</accession>
<evidence type="ECO:0000259" key="2">
    <source>
        <dbReference type="PROSITE" id="PS51494"/>
    </source>
</evidence>
<protein>
    <submittedName>
        <fullName evidence="3">SpoIVB peptidase</fullName>
        <ecNumber evidence="3">3.4.21.116</ecNumber>
    </submittedName>
</protein>
<dbReference type="PROSITE" id="PS51257">
    <property type="entry name" value="PROKAR_LIPOPROTEIN"/>
    <property type="match status" value="1"/>
</dbReference>
<proteinExistence type="predicted"/>
<dbReference type="InterPro" id="IPR008763">
    <property type="entry name" value="Peptidase_S55"/>
</dbReference>